<name>A0AAD8CFP9_ACIOX</name>
<proteinExistence type="predicted"/>
<comment type="caution">
    <text evidence="1">The sequence shown here is derived from an EMBL/GenBank/DDBJ whole genome shotgun (WGS) entry which is preliminary data.</text>
</comment>
<evidence type="ECO:0000313" key="2">
    <source>
        <dbReference type="Proteomes" id="UP001230051"/>
    </source>
</evidence>
<sequence>MAKFALVSWIGNGEGGRFSTINTSWIRGFDPSNLTKVYLMNGVNPKDGPYIKLKFYMHQTRKKISEV</sequence>
<reference evidence="1" key="1">
    <citation type="submission" date="2022-02" db="EMBL/GenBank/DDBJ databases">
        <title>Atlantic sturgeon de novo genome assembly.</title>
        <authorList>
            <person name="Stock M."/>
            <person name="Klopp C."/>
            <person name="Guiguen Y."/>
            <person name="Cabau C."/>
            <person name="Parinello H."/>
            <person name="Santidrian Yebra-Pimentel E."/>
            <person name="Kuhl H."/>
            <person name="Dirks R.P."/>
            <person name="Guessner J."/>
            <person name="Wuertz S."/>
            <person name="Du K."/>
            <person name="Schartl M."/>
        </authorList>
    </citation>
    <scope>NUCLEOTIDE SEQUENCE</scope>
    <source>
        <strain evidence="1">STURGEONOMICS-FGT-2020</strain>
        <tissue evidence="1">Whole blood</tissue>
    </source>
</reference>
<keyword evidence="2" id="KW-1185">Reference proteome</keyword>
<protein>
    <submittedName>
        <fullName evidence="1">Uncharacterized protein</fullName>
    </submittedName>
</protein>
<organism evidence="1 2">
    <name type="scientific">Acipenser oxyrinchus oxyrinchus</name>
    <dbReference type="NCBI Taxonomy" id="40147"/>
    <lineage>
        <taxon>Eukaryota</taxon>
        <taxon>Metazoa</taxon>
        <taxon>Chordata</taxon>
        <taxon>Craniata</taxon>
        <taxon>Vertebrata</taxon>
        <taxon>Euteleostomi</taxon>
        <taxon>Actinopterygii</taxon>
        <taxon>Chondrostei</taxon>
        <taxon>Acipenseriformes</taxon>
        <taxon>Acipenseridae</taxon>
        <taxon>Acipenser</taxon>
    </lineage>
</organism>
<dbReference type="Proteomes" id="UP001230051">
    <property type="component" value="Unassembled WGS sequence"/>
</dbReference>
<gene>
    <name evidence="1" type="ORF">AOXY_G33790</name>
</gene>
<dbReference type="AlphaFoldDB" id="A0AAD8CFP9"/>
<evidence type="ECO:0000313" key="1">
    <source>
        <dbReference type="EMBL" id="KAK1150537.1"/>
    </source>
</evidence>
<accession>A0AAD8CFP9</accession>
<dbReference type="EMBL" id="JAGXEW010000058">
    <property type="protein sequence ID" value="KAK1150537.1"/>
    <property type="molecule type" value="Genomic_DNA"/>
</dbReference>